<accession>A0A7C9CVP0</accession>
<feature type="region of interest" description="Disordered" evidence="1">
    <location>
        <begin position="81"/>
        <end position="121"/>
    </location>
</feature>
<sequence length="128" mass="14625">MTIFWDVLSTYCVRYNPHMPPNIQFLKSALTGNAQICARKMKLDTKERAHGSFNTQNMQRLTWIKSMVKSAQCRQALSVLSVGKPPPPPFSSSSFEDGAKTKRQLTQRNDTERTTLPIKSPRIIRLEE</sequence>
<dbReference type="EMBL" id="GISG01063094">
    <property type="protein sequence ID" value="MBA4627681.1"/>
    <property type="molecule type" value="Transcribed_RNA"/>
</dbReference>
<reference evidence="2" key="1">
    <citation type="journal article" date="2013" name="J. Plant Res.">
        <title>Effect of fungi and light on seed germination of three Opuntia species from semiarid lands of central Mexico.</title>
        <authorList>
            <person name="Delgado-Sanchez P."/>
            <person name="Jimenez-Bremont J.F."/>
            <person name="Guerrero-Gonzalez Mde L."/>
            <person name="Flores J."/>
        </authorList>
    </citation>
    <scope>NUCLEOTIDE SEQUENCE</scope>
    <source>
        <tissue evidence="2">Cladode</tissue>
    </source>
</reference>
<evidence type="ECO:0000313" key="2">
    <source>
        <dbReference type="EMBL" id="MBA4627681.1"/>
    </source>
</evidence>
<proteinExistence type="predicted"/>
<name>A0A7C9CVP0_OPUST</name>
<dbReference type="AlphaFoldDB" id="A0A7C9CVP0"/>
<organism evidence="2">
    <name type="scientific">Opuntia streptacantha</name>
    <name type="common">Prickly pear cactus</name>
    <name type="synonym">Opuntia cardona</name>
    <dbReference type="NCBI Taxonomy" id="393608"/>
    <lineage>
        <taxon>Eukaryota</taxon>
        <taxon>Viridiplantae</taxon>
        <taxon>Streptophyta</taxon>
        <taxon>Embryophyta</taxon>
        <taxon>Tracheophyta</taxon>
        <taxon>Spermatophyta</taxon>
        <taxon>Magnoliopsida</taxon>
        <taxon>eudicotyledons</taxon>
        <taxon>Gunneridae</taxon>
        <taxon>Pentapetalae</taxon>
        <taxon>Caryophyllales</taxon>
        <taxon>Cactineae</taxon>
        <taxon>Cactaceae</taxon>
        <taxon>Opuntioideae</taxon>
        <taxon>Opuntia</taxon>
    </lineage>
</organism>
<reference evidence="2" key="2">
    <citation type="submission" date="2020-07" db="EMBL/GenBank/DDBJ databases">
        <authorList>
            <person name="Vera ALvarez R."/>
            <person name="Arias-Moreno D.M."/>
            <person name="Jimenez-Jacinto V."/>
            <person name="Jimenez-Bremont J.F."/>
            <person name="Swaminathan K."/>
            <person name="Moose S.P."/>
            <person name="Guerrero-Gonzalez M.L."/>
            <person name="Marino-Ramirez L."/>
            <person name="Landsman D."/>
            <person name="Rodriguez-Kessler M."/>
            <person name="Delgado-Sanchez P."/>
        </authorList>
    </citation>
    <scope>NUCLEOTIDE SEQUENCE</scope>
    <source>
        <tissue evidence="2">Cladode</tissue>
    </source>
</reference>
<evidence type="ECO:0000256" key="1">
    <source>
        <dbReference type="SAM" id="MobiDB-lite"/>
    </source>
</evidence>
<protein>
    <submittedName>
        <fullName evidence="2">Uncharacterized protein</fullName>
    </submittedName>
</protein>